<dbReference type="Pfam" id="PF13458">
    <property type="entry name" value="Peripla_BP_6"/>
    <property type="match status" value="1"/>
</dbReference>
<dbReference type="AlphaFoldDB" id="A0A931MZN8"/>
<proteinExistence type="inferred from homology"/>
<comment type="similarity">
    <text evidence="1">Belongs to the leucine-binding protein family.</text>
</comment>
<name>A0A931MZN8_9HYPH</name>
<feature type="signal peptide" evidence="4">
    <location>
        <begin position="1"/>
        <end position="22"/>
    </location>
</feature>
<evidence type="ECO:0000313" key="6">
    <source>
        <dbReference type="EMBL" id="MBH0238284.1"/>
    </source>
</evidence>
<dbReference type="SUPFAM" id="SSF53822">
    <property type="entry name" value="Periplasmic binding protein-like I"/>
    <property type="match status" value="1"/>
</dbReference>
<dbReference type="Proteomes" id="UP000631694">
    <property type="component" value="Unassembled WGS sequence"/>
</dbReference>
<organism evidence="6 7">
    <name type="scientific">Methylobrevis albus</name>
    <dbReference type="NCBI Taxonomy" id="2793297"/>
    <lineage>
        <taxon>Bacteria</taxon>
        <taxon>Pseudomonadati</taxon>
        <taxon>Pseudomonadota</taxon>
        <taxon>Alphaproteobacteria</taxon>
        <taxon>Hyphomicrobiales</taxon>
        <taxon>Pleomorphomonadaceae</taxon>
        <taxon>Methylobrevis</taxon>
    </lineage>
</organism>
<keyword evidence="3" id="KW-0813">Transport</keyword>
<dbReference type="InterPro" id="IPR022478">
    <property type="entry name" value="ABC_transptr_sub-bd_PQQ"/>
</dbReference>
<evidence type="ECO:0000256" key="2">
    <source>
        <dbReference type="ARBA" id="ARBA00022729"/>
    </source>
</evidence>
<evidence type="ECO:0000313" key="7">
    <source>
        <dbReference type="Proteomes" id="UP000631694"/>
    </source>
</evidence>
<feature type="chain" id="PRO_5037648351" evidence="4">
    <location>
        <begin position="23"/>
        <end position="414"/>
    </location>
</feature>
<evidence type="ECO:0000256" key="3">
    <source>
        <dbReference type="ARBA" id="ARBA00022970"/>
    </source>
</evidence>
<keyword evidence="3" id="KW-0029">Amino-acid transport</keyword>
<reference evidence="6" key="1">
    <citation type="submission" date="2020-12" db="EMBL/GenBank/DDBJ databases">
        <title>Methylobrevis albus sp. nov., isolated from fresh water lack sediment.</title>
        <authorList>
            <person name="Zou Q."/>
        </authorList>
    </citation>
    <scope>NUCLEOTIDE SEQUENCE</scope>
    <source>
        <strain evidence="6">L22</strain>
    </source>
</reference>
<dbReference type="NCBIfam" id="TIGR03863">
    <property type="entry name" value="PQQ_ABC_bind"/>
    <property type="match status" value="1"/>
</dbReference>
<accession>A0A931MZN8</accession>
<dbReference type="PANTHER" id="PTHR30483">
    <property type="entry name" value="LEUCINE-SPECIFIC-BINDING PROTEIN"/>
    <property type="match status" value="1"/>
</dbReference>
<dbReference type="CDD" id="cd06268">
    <property type="entry name" value="PBP1_ABC_transporter_LIVBP-like"/>
    <property type="match status" value="1"/>
</dbReference>
<dbReference type="PANTHER" id="PTHR30483:SF6">
    <property type="entry name" value="PERIPLASMIC BINDING PROTEIN OF ABC TRANSPORTER FOR NATURAL AMINO ACIDS"/>
    <property type="match status" value="1"/>
</dbReference>
<keyword evidence="2 4" id="KW-0732">Signal</keyword>
<evidence type="ECO:0000259" key="5">
    <source>
        <dbReference type="Pfam" id="PF13458"/>
    </source>
</evidence>
<gene>
    <name evidence="6" type="ORF">I5731_10650</name>
</gene>
<dbReference type="GO" id="GO:0006865">
    <property type="term" value="P:amino acid transport"/>
    <property type="evidence" value="ECO:0007669"/>
    <property type="project" value="UniProtKB-KW"/>
</dbReference>
<dbReference type="Gene3D" id="3.40.50.2300">
    <property type="match status" value="2"/>
</dbReference>
<sequence length="414" mass="45324">MCGISLAVVAAALLAAANTAPAAAQTAAPAAPVVNDVTPANPDFQQIRIGYVEWKEKSLTLSLSQNPPDDLGVAGALSAIRDNNTTGTFTKQEFHLLVEPAKTLEEALAARQKLIDQGVVAIITDVPADAVLALADADADKAGILFNISAKDERLREEDCRANVFHIQPSHSMLADALAQYLVWKKWPRWFLLTGALPADQEWAEALKRAAGRFGGQIVEERVYSETDTARRTDSGHVQVQRQMPVFTQNAPAHDVVLVADDSEIFGTYVPFRTWDPRPVAGSAGLIPTTWTPNHEQWAGFQMQNRFGVLNTRPMQSLDINAWTAVRMVGDAATKAQSNELAKIREAMLDERFSVAAFKGEKLTIRKWNHQLRQPILLADGFSVVSVSPQEGFLHPNSLLDTMGYDEPETKCSF</sequence>
<comment type="caution">
    <text evidence="6">The sequence shown here is derived from an EMBL/GenBank/DDBJ whole genome shotgun (WGS) entry which is preliminary data.</text>
</comment>
<dbReference type="EMBL" id="JADZLT010000050">
    <property type="protein sequence ID" value="MBH0238284.1"/>
    <property type="molecule type" value="Genomic_DNA"/>
</dbReference>
<protein>
    <submittedName>
        <fullName evidence="6">ABC transporter substrate-binding protein</fullName>
    </submittedName>
</protein>
<dbReference type="InterPro" id="IPR028081">
    <property type="entry name" value="Leu-bd"/>
</dbReference>
<evidence type="ECO:0000256" key="1">
    <source>
        <dbReference type="ARBA" id="ARBA00010062"/>
    </source>
</evidence>
<keyword evidence="7" id="KW-1185">Reference proteome</keyword>
<feature type="domain" description="Leucine-binding protein" evidence="5">
    <location>
        <begin position="73"/>
        <end position="226"/>
    </location>
</feature>
<dbReference type="InterPro" id="IPR051010">
    <property type="entry name" value="BCAA_transport"/>
</dbReference>
<evidence type="ECO:0000256" key="4">
    <source>
        <dbReference type="SAM" id="SignalP"/>
    </source>
</evidence>
<dbReference type="InterPro" id="IPR028082">
    <property type="entry name" value="Peripla_BP_I"/>
</dbReference>